<reference evidence="4" key="1">
    <citation type="journal article" date="2019" name="Int. J. Syst. Evol. Microbiol.">
        <title>The Global Catalogue of Microorganisms (GCM) 10K type strain sequencing project: providing services to taxonomists for standard genome sequencing and annotation.</title>
        <authorList>
            <consortium name="The Broad Institute Genomics Platform"/>
            <consortium name="The Broad Institute Genome Sequencing Center for Infectious Disease"/>
            <person name="Wu L."/>
            <person name="Ma J."/>
        </authorList>
    </citation>
    <scope>NUCLEOTIDE SEQUENCE [LARGE SCALE GENOMIC DNA]</scope>
    <source>
        <strain evidence="4">SYNS20</strain>
    </source>
</reference>
<proteinExistence type="predicted"/>
<name>A0ABW2JST5_9ACTN</name>
<accession>A0ABW2JST5</accession>
<evidence type="ECO:0000259" key="2">
    <source>
        <dbReference type="Pfam" id="PF07819"/>
    </source>
</evidence>
<evidence type="ECO:0000313" key="3">
    <source>
        <dbReference type="EMBL" id="MFC7309240.1"/>
    </source>
</evidence>
<evidence type="ECO:0000313" key="4">
    <source>
        <dbReference type="Proteomes" id="UP001596523"/>
    </source>
</evidence>
<feature type="domain" description="GPI inositol-deacylase PGAP1-like alpha/beta" evidence="2">
    <location>
        <begin position="142"/>
        <end position="198"/>
    </location>
</feature>
<organism evidence="3 4">
    <name type="scientific">Streptomyces monticola</name>
    <dbReference type="NCBI Taxonomy" id="2666263"/>
    <lineage>
        <taxon>Bacteria</taxon>
        <taxon>Bacillati</taxon>
        <taxon>Actinomycetota</taxon>
        <taxon>Actinomycetes</taxon>
        <taxon>Kitasatosporales</taxon>
        <taxon>Streptomycetaceae</taxon>
        <taxon>Streptomyces</taxon>
    </lineage>
</organism>
<sequence length="320" mass="35487">MLAKRFRLLLVSLISLLLAGSALLASGMPANAATAPPPRGDSVDEPLYLIHGFDNSVVPRKLGNGWTCEGYVDNDGNWRRGYWDEAQGALRSWGWTGEIRTYGYYSSNENCDLEYVERNPEMPPGGDRDTPLTELARFLAHDIYAKYSSQGKSVDVLAHSMGGLIIQSALTEVSKGNPDFPPYLYVEDVVTLSSPHGGTNWGYVCNNYFIRFGQCDEMKPNSDFLANQIKNPQSAQQTDWTTVGSERDPVVRSGSATSMPVDHKVVYKPEAAINHISIFTETSGSFPMRFLNTPDTQWQHANGAAPIRVASNALYWHRAW</sequence>
<comment type="caution">
    <text evidence="3">The sequence shown here is derived from an EMBL/GenBank/DDBJ whole genome shotgun (WGS) entry which is preliminary data.</text>
</comment>
<dbReference type="RefSeq" id="WP_381837978.1">
    <property type="nucleotide sequence ID" value="NZ_JBHTCF010000020.1"/>
</dbReference>
<dbReference type="InterPro" id="IPR012908">
    <property type="entry name" value="PGAP1-ab_dom-like"/>
</dbReference>
<gene>
    <name evidence="3" type="ORF">ACFQVC_34155</name>
</gene>
<dbReference type="Proteomes" id="UP001596523">
    <property type="component" value="Unassembled WGS sequence"/>
</dbReference>
<feature type="chain" id="PRO_5047304704" evidence="1">
    <location>
        <begin position="33"/>
        <end position="320"/>
    </location>
</feature>
<protein>
    <submittedName>
        <fullName evidence="3">Esterase/lipase family protein</fullName>
    </submittedName>
</protein>
<dbReference type="Gene3D" id="3.40.50.1820">
    <property type="entry name" value="alpha/beta hydrolase"/>
    <property type="match status" value="1"/>
</dbReference>
<dbReference type="SUPFAM" id="SSF53474">
    <property type="entry name" value="alpha/beta-Hydrolases"/>
    <property type="match status" value="1"/>
</dbReference>
<keyword evidence="1" id="KW-0732">Signal</keyword>
<dbReference type="EMBL" id="JBHTCF010000020">
    <property type="protein sequence ID" value="MFC7309240.1"/>
    <property type="molecule type" value="Genomic_DNA"/>
</dbReference>
<feature type="signal peptide" evidence="1">
    <location>
        <begin position="1"/>
        <end position="32"/>
    </location>
</feature>
<keyword evidence="4" id="KW-1185">Reference proteome</keyword>
<dbReference type="Pfam" id="PF07819">
    <property type="entry name" value="PGAP1"/>
    <property type="match status" value="1"/>
</dbReference>
<evidence type="ECO:0000256" key="1">
    <source>
        <dbReference type="SAM" id="SignalP"/>
    </source>
</evidence>
<dbReference type="InterPro" id="IPR029058">
    <property type="entry name" value="AB_hydrolase_fold"/>
</dbReference>